<gene>
    <name evidence="2" type="ORF">HaLaN_29625</name>
</gene>
<feature type="region of interest" description="Disordered" evidence="1">
    <location>
        <begin position="48"/>
        <end position="78"/>
    </location>
</feature>
<organism evidence="2 3">
    <name type="scientific">Haematococcus lacustris</name>
    <name type="common">Green alga</name>
    <name type="synonym">Haematococcus pluvialis</name>
    <dbReference type="NCBI Taxonomy" id="44745"/>
    <lineage>
        <taxon>Eukaryota</taxon>
        <taxon>Viridiplantae</taxon>
        <taxon>Chlorophyta</taxon>
        <taxon>core chlorophytes</taxon>
        <taxon>Chlorophyceae</taxon>
        <taxon>CS clade</taxon>
        <taxon>Chlamydomonadales</taxon>
        <taxon>Haematococcaceae</taxon>
        <taxon>Haematococcus</taxon>
    </lineage>
</organism>
<proteinExistence type="predicted"/>
<evidence type="ECO:0000313" key="2">
    <source>
        <dbReference type="EMBL" id="GFH30724.1"/>
    </source>
</evidence>
<sequence length="125" mass="12638">MQARLDGFAMTLEMVEGGISDSDASAGVHDSIATAILDLRSQVAKLEQAVNAASHSSPAVDEAQPPHPPDAGQGPNASGSLAVLQIKVGAGGNSVGLVEPGGIRIAGCTCSYSVRRPPRHCEALP</sequence>
<dbReference type="AlphaFoldDB" id="A0A6A0AF86"/>
<evidence type="ECO:0000256" key="1">
    <source>
        <dbReference type="SAM" id="MobiDB-lite"/>
    </source>
</evidence>
<dbReference type="EMBL" id="BLLF01005093">
    <property type="protein sequence ID" value="GFH30724.1"/>
    <property type="molecule type" value="Genomic_DNA"/>
</dbReference>
<evidence type="ECO:0000313" key="3">
    <source>
        <dbReference type="Proteomes" id="UP000485058"/>
    </source>
</evidence>
<protein>
    <submittedName>
        <fullName evidence="2">Uncharacterized protein</fullName>
    </submittedName>
</protein>
<dbReference type="Proteomes" id="UP000485058">
    <property type="component" value="Unassembled WGS sequence"/>
</dbReference>
<comment type="caution">
    <text evidence="2">The sequence shown here is derived from an EMBL/GenBank/DDBJ whole genome shotgun (WGS) entry which is preliminary data.</text>
</comment>
<accession>A0A6A0AF86</accession>
<reference evidence="2 3" key="1">
    <citation type="submission" date="2020-02" db="EMBL/GenBank/DDBJ databases">
        <title>Draft genome sequence of Haematococcus lacustris strain NIES-144.</title>
        <authorList>
            <person name="Morimoto D."/>
            <person name="Nakagawa S."/>
            <person name="Yoshida T."/>
            <person name="Sawayama S."/>
        </authorList>
    </citation>
    <scope>NUCLEOTIDE SEQUENCE [LARGE SCALE GENOMIC DNA]</scope>
    <source>
        <strain evidence="2 3">NIES-144</strain>
    </source>
</reference>
<keyword evidence="3" id="KW-1185">Reference proteome</keyword>
<feature type="non-terminal residue" evidence="2">
    <location>
        <position position="1"/>
    </location>
</feature>
<name>A0A6A0AF86_HAELA</name>